<feature type="non-terminal residue" evidence="1">
    <location>
        <position position="1"/>
    </location>
</feature>
<dbReference type="EMBL" id="JADGJD010002835">
    <property type="protein sequence ID" value="KAJ3027986.1"/>
    <property type="molecule type" value="Genomic_DNA"/>
</dbReference>
<comment type="caution">
    <text evidence="1">The sequence shown here is derived from an EMBL/GenBank/DDBJ whole genome shotgun (WGS) entry which is preliminary data.</text>
</comment>
<protein>
    <submittedName>
        <fullName evidence="1">Uncharacterized protein</fullName>
    </submittedName>
</protein>
<keyword evidence="2" id="KW-1185">Reference proteome</keyword>
<dbReference type="Proteomes" id="UP001212841">
    <property type="component" value="Unassembled WGS sequence"/>
</dbReference>
<evidence type="ECO:0000313" key="2">
    <source>
        <dbReference type="Proteomes" id="UP001212841"/>
    </source>
</evidence>
<reference evidence="1" key="1">
    <citation type="submission" date="2020-05" db="EMBL/GenBank/DDBJ databases">
        <title>Phylogenomic resolution of chytrid fungi.</title>
        <authorList>
            <person name="Stajich J.E."/>
            <person name="Amses K."/>
            <person name="Simmons R."/>
            <person name="Seto K."/>
            <person name="Myers J."/>
            <person name="Bonds A."/>
            <person name="Quandt C.A."/>
            <person name="Barry K."/>
            <person name="Liu P."/>
            <person name="Grigoriev I."/>
            <person name="Longcore J.E."/>
            <person name="James T.Y."/>
        </authorList>
    </citation>
    <scope>NUCLEOTIDE SEQUENCE</scope>
    <source>
        <strain evidence="1">JEL0318</strain>
    </source>
</reference>
<gene>
    <name evidence="1" type="ORF">HK097_006050</name>
</gene>
<organism evidence="1 2">
    <name type="scientific">Rhizophlyctis rosea</name>
    <dbReference type="NCBI Taxonomy" id="64517"/>
    <lineage>
        <taxon>Eukaryota</taxon>
        <taxon>Fungi</taxon>
        <taxon>Fungi incertae sedis</taxon>
        <taxon>Chytridiomycota</taxon>
        <taxon>Chytridiomycota incertae sedis</taxon>
        <taxon>Chytridiomycetes</taxon>
        <taxon>Rhizophlyctidales</taxon>
        <taxon>Rhizophlyctidaceae</taxon>
        <taxon>Rhizophlyctis</taxon>
    </lineage>
</organism>
<accession>A0AAD5S1M0</accession>
<dbReference type="AlphaFoldDB" id="A0AAD5S1M0"/>
<proteinExistence type="predicted"/>
<name>A0AAD5S1M0_9FUNG</name>
<sequence>VGKGVVENLRVLKSQEGAEEDEAAARRRLRRADDLEFIMRSCLDSNCLARMVKQMFESADEVNLERVKSLLAELEGVGADMIVTARAREMLETRGELDVLQRRRPKRGEWAIGGFVKRHH</sequence>
<evidence type="ECO:0000313" key="1">
    <source>
        <dbReference type="EMBL" id="KAJ3027986.1"/>
    </source>
</evidence>